<dbReference type="Proteomes" id="UP001153076">
    <property type="component" value="Unassembled WGS sequence"/>
</dbReference>
<dbReference type="AlphaFoldDB" id="A0A9Q1GRH9"/>
<proteinExistence type="predicted"/>
<sequence>MEIPLEHAFPEYIEFVNDHDVVVRQKVVENGNIISIGMQKAEYRLLGGQGANQEGQRRALWEALTNIANDMEDAWCVLEDFNSVLYTGDRLGGTKIQDYEVKPFMECINSSELQEMRSRGPYFTWTNKTVWARIDRAFISTYWYDHFDFSQVTYMANSLSNRTPMELKQAEEEKKAHYIKVMSSLIDINRQQSKAEWISYGDDRTKYFFTKTKQRKTATYIYELQYEQGHTKQGFE</sequence>
<dbReference type="PANTHER" id="PTHR33710">
    <property type="entry name" value="BNAC02G09200D PROTEIN"/>
    <property type="match status" value="1"/>
</dbReference>
<reference evidence="1" key="1">
    <citation type="submission" date="2022-04" db="EMBL/GenBank/DDBJ databases">
        <title>Carnegiea gigantea Genome sequencing and assembly v2.</title>
        <authorList>
            <person name="Copetti D."/>
            <person name="Sanderson M.J."/>
            <person name="Burquez A."/>
            <person name="Wojciechowski M.F."/>
        </authorList>
    </citation>
    <scope>NUCLEOTIDE SEQUENCE</scope>
    <source>
        <strain evidence="1">SGP5-SGP5p</strain>
        <tissue evidence="1">Aerial part</tissue>
    </source>
</reference>
<accession>A0A9Q1GRH9</accession>
<evidence type="ECO:0000313" key="2">
    <source>
        <dbReference type="Proteomes" id="UP001153076"/>
    </source>
</evidence>
<protein>
    <submittedName>
        <fullName evidence="1">Uncharacterized protein</fullName>
    </submittedName>
</protein>
<comment type="caution">
    <text evidence="1">The sequence shown here is derived from an EMBL/GenBank/DDBJ whole genome shotgun (WGS) entry which is preliminary data.</text>
</comment>
<organism evidence="1 2">
    <name type="scientific">Carnegiea gigantea</name>
    <dbReference type="NCBI Taxonomy" id="171969"/>
    <lineage>
        <taxon>Eukaryota</taxon>
        <taxon>Viridiplantae</taxon>
        <taxon>Streptophyta</taxon>
        <taxon>Embryophyta</taxon>
        <taxon>Tracheophyta</taxon>
        <taxon>Spermatophyta</taxon>
        <taxon>Magnoliopsida</taxon>
        <taxon>eudicotyledons</taxon>
        <taxon>Gunneridae</taxon>
        <taxon>Pentapetalae</taxon>
        <taxon>Caryophyllales</taxon>
        <taxon>Cactineae</taxon>
        <taxon>Cactaceae</taxon>
        <taxon>Cactoideae</taxon>
        <taxon>Echinocereeae</taxon>
        <taxon>Carnegiea</taxon>
    </lineage>
</organism>
<dbReference type="SUPFAM" id="SSF56219">
    <property type="entry name" value="DNase I-like"/>
    <property type="match status" value="1"/>
</dbReference>
<dbReference type="Gene3D" id="3.60.10.10">
    <property type="entry name" value="Endonuclease/exonuclease/phosphatase"/>
    <property type="match status" value="1"/>
</dbReference>
<dbReference type="InterPro" id="IPR036691">
    <property type="entry name" value="Endo/exonu/phosph_ase_sf"/>
</dbReference>
<gene>
    <name evidence="1" type="ORF">Cgig2_003074</name>
</gene>
<dbReference type="OrthoDB" id="1305838at2759"/>
<dbReference type="EMBL" id="JAKOGI010001448">
    <property type="protein sequence ID" value="KAJ8425576.1"/>
    <property type="molecule type" value="Genomic_DNA"/>
</dbReference>
<name>A0A9Q1GRH9_9CARY</name>
<evidence type="ECO:0000313" key="1">
    <source>
        <dbReference type="EMBL" id="KAJ8425576.1"/>
    </source>
</evidence>
<dbReference type="PANTHER" id="PTHR33710:SF71">
    <property type="entry name" value="ENDONUCLEASE_EXONUCLEASE_PHOSPHATASE DOMAIN-CONTAINING PROTEIN"/>
    <property type="match status" value="1"/>
</dbReference>
<keyword evidence="2" id="KW-1185">Reference proteome</keyword>